<evidence type="ECO:0000256" key="1">
    <source>
        <dbReference type="ARBA" id="ARBA00005927"/>
    </source>
</evidence>
<dbReference type="GO" id="GO:0006914">
    <property type="term" value="P:autophagy"/>
    <property type="evidence" value="ECO:0007669"/>
    <property type="project" value="UniProtKB-KW"/>
</dbReference>
<keyword evidence="6" id="KW-0472">Membrane</keyword>
<keyword evidence="4 6" id="KW-0931">ER-Golgi transport</keyword>
<name>A0A9N9ADZ5_9GLOM</name>
<comment type="subcellular location">
    <subcellularLocation>
        <location evidence="6">Endoplasmic reticulum membrane</location>
    </subcellularLocation>
</comment>
<dbReference type="AlphaFoldDB" id="A0A9N9ADZ5"/>
<dbReference type="Proteomes" id="UP000789508">
    <property type="component" value="Unassembled WGS sequence"/>
</dbReference>
<dbReference type="Pfam" id="PF12932">
    <property type="entry name" value="Sec16"/>
    <property type="match status" value="1"/>
</dbReference>
<keyword evidence="6" id="KW-0653">Protein transport</keyword>
<dbReference type="EMBL" id="CAJVPS010001171">
    <property type="protein sequence ID" value="CAG8527417.1"/>
    <property type="molecule type" value="Genomic_DNA"/>
</dbReference>
<feature type="compositionally biased region" description="Polar residues" evidence="7">
    <location>
        <begin position="319"/>
        <end position="350"/>
    </location>
</feature>
<dbReference type="GO" id="GO:0070971">
    <property type="term" value="C:endoplasmic reticulum exit site"/>
    <property type="evidence" value="ECO:0007669"/>
    <property type="project" value="TreeGrafter"/>
</dbReference>
<feature type="region of interest" description="Disordered" evidence="7">
    <location>
        <begin position="318"/>
        <end position="350"/>
    </location>
</feature>
<feature type="domain" description="Sec16 Sec23-binding" evidence="8">
    <location>
        <begin position="915"/>
        <end position="993"/>
    </location>
</feature>
<comment type="caution">
    <text evidence="10">The sequence shown here is derived from an EMBL/GenBank/DDBJ whole genome shotgun (WGS) entry which is preliminary data.</text>
</comment>
<dbReference type="GO" id="GO:0070973">
    <property type="term" value="P:protein localization to endoplasmic reticulum exit site"/>
    <property type="evidence" value="ECO:0007669"/>
    <property type="project" value="TreeGrafter"/>
</dbReference>
<evidence type="ECO:0000256" key="5">
    <source>
        <dbReference type="ARBA" id="ARBA00024687"/>
    </source>
</evidence>
<protein>
    <recommendedName>
        <fullName evidence="6">Protein transport protein sec16</fullName>
    </recommendedName>
</protein>
<dbReference type="GO" id="GO:0015031">
    <property type="term" value="P:protein transport"/>
    <property type="evidence" value="ECO:0007669"/>
    <property type="project" value="UniProtKB-KW"/>
</dbReference>
<evidence type="ECO:0000256" key="6">
    <source>
        <dbReference type="RuleBase" id="RU364101"/>
    </source>
</evidence>
<dbReference type="PANTHER" id="PTHR13402">
    <property type="entry name" value="RGPR-RELATED"/>
    <property type="match status" value="1"/>
</dbReference>
<dbReference type="GO" id="GO:0007030">
    <property type="term" value="P:Golgi organization"/>
    <property type="evidence" value="ECO:0007669"/>
    <property type="project" value="TreeGrafter"/>
</dbReference>
<proteinExistence type="inferred from homology"/>
<feature type="compositionally biased region" description="Low complexity" evidence="7">
    <location>
        <begin position="895"/>
        <end position="904"/>
    </location>
</feature>
<feature type="region of interest" description="Disordered" evidence="7">
    <location>
        <begin position="399"/>
        <end position="436"/>
    </location>
</feature>
<dbReference type="Gene3D" id="1.25.40.1030">
    <property type="match status" value="1"/>
</dbReference>
<dbReference type="Pfam" id="PF12931">
    <property type="entry name" value="TPR_Sec16"/>
    <property type="match status" value="1"/>
</dbReference>
<dbReference type="OrthoDB" id="8918678at2759"/>
<evidence type="ECO:0000313" key="11">
    <source>
        <dbReference type="Proteomes" id="UP000789508"/>
    </source>
</evidence>
<comment type="function">
    <text evidence="5 6">Involved in the initiation of assembly of the COPII coat required for the formation of transport vesicles from the endoplasmic reticulum (ER) and the selection of cargo molecules. Also involved in autophagy.</text>
</comment>
<evidence type="ECO:0000313" key="10">
    <source>
        <dbReference type="EMBL" id="CAG8527417.1"/>
    </source>
</evidence>
<evidence type="ECO:0000259" key="9">
    <source>
        <dbReference type="Pfam" id="PF12932"/>
    </source>
</evidence>
<accession>A0A9N9ADZ5</accession>
<dbReference type="GO" id="GO:0016192">
    <property type="term" value="P:vesicle-mediated transport"/>
    <property type="evidence" value="ECO:0007669"/>
    <property type="project" value="UniProtKB-KW"/>
</dbReference>
<organism evidence="10 11">
    <name type="scientific">Ambispora leptoticha</name>
    <dbReference type="NCBI Taxonomy" id="144679"/>
    <lineage>
        <taxon>Eukaryota</taxon>
        <taxon>Fungi</taxon>
        <taxon>Fungi incertae sedis</taxon>
        <taxon>Mucoromycota</taxon>
        <taxon>Glomeromycotina</taxon>
        <taxon>Glomeromycetes</taxon>
        <taxon>Archaeosporales</taxon>
        <taxon>Ambisporaceae</taxon>
        <taxon>Ambispora</taxon>
    </lineage>
</organism>
<keyword evidence="6" id="KW-0072">Autophagy</keyword>
<keyword evidence="11" id="KW-1185">Reference proteome</keyword>
<evidence type="ECO:0000256" key="7">
    <source>
        <dbReference type="SAM" id="MobiDB-lite"/>
    </source>
</evidence>
<keyword evidence="2 6" id="KW-0813">Transport</keyword>
<dbReference type="GO" id="GO:0005789">
    <property type="term" value="C:endoplasmic reticulum membrane"/>
    <property type="evidence" value="ECO:0007669"/>
    <property type="project" value="UniProtKB-SubCell"/>
</dbReference>
<dbReference type="InterPro" id="IPR024340">
    <property type="entry name" value="Sec16_CCD"/>
</dbReference>
<comment type="similarity">
    <text evidence="1 6">Belongs to the SEC16 family.</text>
</comment>
<evidence type="ECO:0000256" key="2">
    <source>
        <dbReference type="ARBA" id="ARBA00022448"/>
    </source>
</evidence>
<feature type="compositionally biased region" description="Polar residues" evidence="7">
    <location>
        <begin position="423"/>
        <end position="436"/>
    </location>
</feature>
<sequence>MAQYVRETTTTTTEYNKNNVNNSNAYYAEQQQDAINVLNGTTTANNTTATLPTVTKDQIYDNSAVGYSYDASYYNGQDYSQYYDYSQQQQYYDTNQQQYDPNQHQYGQATYDSSYGYYYGQTYDPSQPYNSSLYSNDPTHDSTLYQHDTSAYYNYLPESSDQIYQDPQYYQKVPAEYPTVAAEEQQQQQQQSIITNDENLNKTANHEADPESIFDALGNESLDKSVNHEADLESVFDALGDKTETIQKKLSTEDLQLKNSANEKSAEDDKNANVNCKSLEFNLTKSEESVGTITDINVNPNLQILNSDDIIEQHKSEDVNQNSDLTQSTNDPSYQEQASGMTEAASSLTTTQVKEAVNAKNDEVSQSIENISTQKEETSLENLVDGDLATTISQENSSEITSIIKEEEVVSNDSRKEEHEDVSNLSHGDNSNDTVTATSNVSLTETTEKTDDNSLIAVDKNTLDDNVNNALGVNINNKNNDPINKVDADSQEKDELYFGETNKGVGLDGDDQDLFQNTPVTNNPYYSDYSYYDGQNWEQVYGGEYLNYDAYGTQYQQQQENTNGHDGQISNYSWVNNQSVSPKQIQETTSHLSELSLETQTLPTLYQVSNSPAIANNVSICPDPNCHGENKPTAKFCCECGRSMENNFSEIPFSQEKLHDYYTNTQNATTSPNPYTQPHVGYSAEINQRNNINGGYDSQHNYYEYNQSYSYDTSDPLQRSRGCPVIAFGFGGHIFTMFPRTVQRFTSTDQSIPITKSAPGAFIMRTLKDIIPMSKVENFPGPLLMDNNKGGVKSKRKEILKYIDLRLNEVKDQPLSHEVSDIEKVTAEDSATIWKLLKIMIENDGHIIGNTKVEEAVRNVLIPSFSSSNNTDESTAEFTIPADSGYNSREMAEPTRSLSTSSTTYSVNPSTIDKLQEILLKGDRVSAVRLAMRNNLWSHALIIASCVNKDLWKEVVNEFVRQELSVEACEPAQSNGRESLRVLYALLSGQGQNA</sequence>
<evidence type="ECO:0000256" key="4">
    <source>
        <dbReference type="ARBA" id="ARBA00022892"/>
    </source>
</evidence>
<dbReference type="PANTHER" id="PTHR13402:SF6">
    <property type="entry name" value="SECRETORY 16, ISOFORM I"/>
    <property type="match status" value="1"/>
</dbReference>
<feature type="compositionally biased region" description="Basic and acidic residues" evidence="7">
    <location>
        <begin position="404"/>
        <end position="422"/>
    </location>
</feature>
<gene>
    <name evidence="10" type="ORF">ALEPTO_LOCUS4769</name>
</gene>
<reference evidence="10" key="1">
    <citation type="submission" date="2021-06" db="EMBL/GenBank/DDBJ databases">
        <authorList>
            <person name="Kallberg Y."/>
            <person name="Tangrot J."/>
            <person name="Rosling A."/>
        </authorList>
    </citation>
    <scope>NUCLEOTIDE SEQUENCE</scope>
    <source>
        <strain evidence="10">FL130A</strain>
    </source>
</reference>
<feature type="domain" description="Sec16 central conserved" evidence="9">
    <location>
        <begin position="723"/>
        <end position="845"/>
    </location>
</feature>
<evidence type="ECO:0000259" key="8">
    <source>
        <dbReference type="Pfam" id="PF12931"/>
    </source>
</evidence>
<keyword evidence="3 6" id="KW-0256">Endoplasmic reticulum</keyword>
<feature type="non-terminal residue" evidence="10">
    <location>
        <position position="1"/>
    </location>
</feature>
<feature type="region of interest" description="Disordered" evidence="7">
    <location>
        <begin position="872"/>
        <end position="904"/>
    </location>
</feature>
<evidence type="ECO:0000256" key="3">
    <source>
        <dbReference type="ARBA" id="ARBA00022824"/>
    </source>
</evidence>
<dbReference type="InterPro" id="IPR024298">
    <property type="entry name" value="Sec16_Sec23-bd"/>
</dbReference>
<dbReference type="GO" id="GO:0012507">
    <property type="term" value="C:ER to Golgi transport vesicle membrane"/>
    <property type="evidence" value="ECO:0007669"/>
    <property type="project" value="TreeGrafter"/>
</dbReference>